<feature type="signal peptide" evidence="11">
    <location>
        <begin position="1"/>
        <end position="19"/>
    </location>
</feature>
<keyword evidence="10" id="KW-0449">Lipoprotein</keyword>
<evidence type="ECO:0000256" key="8">
    <source>
        <dbReference type="ARBA" id="ARBA00023139"/>
    </source>
</evidence>
<evidence type="ECO:0000256" key="6">
    <source>
        <dbReference type="ARBA" id="ARBA00023026"/>
    </source>
</evidence>
<dbReference type="PRINTS" id="PR01387">
    <property type="entry name" value="CDTOXINA"/>
</dbReference>
<proteinExistence type="predicted"/>
<evidence type="ECO:0000256" key="9">
    <source>
        <dbReference type="ARBA" id="ARBA00023237"/>
    </source>
</evidence>
<evidence type="ECO:0000313" key="13">
    <source>
        <dbReference type="Proteomes" id="UP000321614"/>
    </source>
</evidence>
<evidence type="ECO:0000256" key="1">
    <source>
        <dbReference type="ARBA" id="ARBA00004459"/>
    </source>
</evidence>
<keyword evidence="8" id="KW-0564">Palmitate</keyword>
<dbReference type="Pfam" id="PF03498">
    <property type="entry name" value="CDtoxinA"/>
    <property type="match status" value="1"/>
</dbReference>
<organism evidence="12 13">
    <name type="scientific">Campylobacter insulaenigrae</name>
    <dbReference type="NCBI Taxonomy" id="260714"/>
    <lineage>
        <taxon>Bacteria</taxon>
        <taxon>Pseudomonadati</taxon>
        <taxon>Campylobacterota</taxon>
        <taxon>Epsilonproteobacteria</taxon>
        <taxon>Campylobacterales</taxon>
        <taxon>Campylobacteraceae</taxon>
        <taxon>Campylobacter</taxon>
    </lineage>
</organism>
<comment type="subcellular location">
    <subcellularLocation>
        <location evidence="1">Cell outer membrane</location>
        <topology evidence="1">Lipid-anchor</topology>
    </subcellularLocation>
</comment>
<reference evidence="12 13" key="1">
    <citation type="submission" date="2019-07" db="EMBL/GenBank/DDBJ databases">
        <title>Rapid identification of Enteric Bacteria from Whole Genome Sequences (WGS) using Average Nucleotide Identity (ANI).</title>
        <authorList>
            <person name="Lane C."/>
        </authorList>
    </citation>
    <scope>NUCLEOTIDE SEQUENCE [LARGE SCALE GENOMIC DNA]</scope>
    <source>
        <strain evidence="12 13">2011D-8905</strain>
    </source>
</reference>
<comment type="caution">
    <text evidence="12">The sequence shown here is derived from an EMBL/GenBank/DDBJ whole genome shotgun (WGS) entry which is preliminary data.</text>
</comment>
<evidence type="ECO:0000256" key="4">
    <source>
        <dbReference type="ARBA" id="ARBA00022729"/>
    </source>
</evidence>
<evidence type="ECO:0000256" key="7">
    <source>
        <dbReference type="ARBA" id="ARBA00023136"/>
    </source>
</evidence>
<keyword evidence="9" id="KW-0998">Cell outer membrane</keyword>
<keyword evidence="5" id="KW-0430">Lectin</keyword>
<protein>
    <recommendedName>
        <fullName evidence="2">Cytolethal distending toxin subunit A</fullName>
    </recommendedName>
</protein>
<dbReference type="PROSITE" id="PS51257">
    <property type="entry name" value="PROKAR_LIPOPROTEIN"/>
    <property type="match status" value="1"/>
</dbReference>
<dbReference type="CDD" id="cd23414">
    <property type="entry name" value="beta-trefoil_Ricin_CdtA"/>
    <property type="match status" value="1"/>
</dbReference>
<keyword evidence="3" id="KW-0800">Toxin</keyword>
<evidence type="ECO:0000256" key="5">
    <source>
        <dbReference type="ARBA" id="ARBA00022734"/>
    </source>
</evidence>
<feature type="chain" id="PRO_5046367691" description="Cytolethal distending toxin subunit A" evidence="11">
    <location>
        <begin position="20"/>
        <end position="265"/>
    </location>
</feature>
<dbReference type="RefSeq" id="WP_147500764.1">
    <property type="nucleotide sequence ID" value="NZ_JANPQO010000006.1"/>
</dbReference>
<accession>A0ABY3G5D4</accession>
<keyword evidence="6" id="KW-0843">Virulence</keyword>
<evidence type="ECO:0000256" key="3">
    <source>
        <dbReference type="ARBA" id="ARBA00022656"/>
    </source>
</evidence>
<evidence type="ECO:0000256" key="10">
    <source>
        <dbReference type="ARBA" id="ARBA00023288"/>
    </source>
</evidence>
<dbReference type="SUPFAM" id="SSF50370">
    <property type="entry name" value="Ricin B-like lectins"/>
    <property type="match status" value="1"/>
</dbReference>
<evidence type="ECO:0000313" key="12">
    <source>
        <dbReference type="EMBL" id="TWO26036.1"/>
    </source>
</evidence>
<dbReference type="InterPro" id="IPR035992">
    <property type="entry name" value="Ricin_B-like_lectins"/>
</dbReference>
<name>A0ABY3G5D4_9BACT</name>
<dbReference type="PIRSF" id="PIRSF036516">
    <property type="entry name" value="CDT_A"/>
    <property type="match status" value="1"/>
</dbReference>
<dbReference type="EMBL" id="VOAW01000014">
    <property type="protein sequence ID" value="TWO26036.1"/>
    <property type="molecule type" value="Genomic_DNA"/>
</dbReference>
<dbReference type="Proteomes" id="UP000321614">
    <property type="component" value="Unassembled WGS sequence"/>
</dbReference>
<dbReference type="Gene3D" id="2.80.10.50">
    <property type="match status" value="1"/>
</dbReference>
<evidence type="ECO:0000256" key="11">
    <source>
        <dbReference type="SAM" id="SignalP"/>
    </source>
</evidence>
<keyword evidence="7" id="KW-0472">Membrane</keyword>
<dbReference type="InterPro" id="IPR003558">
    <property type="entry name" value="CDtoxinA/C"/>
</dbReference>
<evidence type="ECO:0000256" key="2">
    <source>
        <dbReference type="ARBA" id="ARBA00016112"/>
    </source>
</evidence>
<dbReference type="PROSITE" id="PS50231">
    <property type="entry name" value="RICIN_B_LECTIN"/>
    <property type="match status" value="1"/>
</dbReference>
<dbReference type="InterPro" id="IPR015957">
    <property type="entry name" value="CDtoxinA"/>
</dbReference>
<sequence>MQKSILFLLIALIFSACFSKNSDFNPLGRSFGAIDDIDPLKLGANPTIPEKQETPSLIDGSNLVPLTPLNPPLLRESNDNKDFTDKPRPMLQSSGEFNEVSVFANRGFVSDYMSIMSSAGPVLTVWALAPGNWIWGYTLINSKSFGDARVWQMIEFPLDFVMIKNAKTHTCLNAYRNGVVHYPCDQSNQAQFWKMIPMSNQSFQFQNLQTKTCLKTTIGNPMGDFFKVFPILLGECAKPGDKNLDQQWFAAPPPFSARPVYREKP</sequence>
<keyword evidence="4 11" id="KW-0732">Signal</keyword>
<keyword evidence="13" id="KW-1185">Reference proteome</keyword>
<gene>
    <name evidence="12" type="ORF">ZA01_04355</name>
</gene>